<feature type="domain" description="Heparinase II/III-like C-terminal" evidence="2">
    <location>
        <begin position="575"/>
        <end position="748"/>
    </location>
</feature>
<dbReference type="InterPro" id="IPR012480">
    <property type="entry name" value="Hepar_II_III_C"/>
</dbReference>
<comment type="caution">
    <text evidence="3">The sequence shown here is derived from an EMBL/GenBank/DDBJ whole genome shotgun (WGS) entry which is preliminary data.</text>
</comment>
<comment type="subcellular location">
    <subcellularLocation>
        <location evidence="1">Cell envelope</location>
    </subcellularLocation>
</comment>
<reference evidence="3 4" key="1">
    <citation type="submission" date="2020-02" db="EMBL/GenBank/DDBJ databases">
        <authorList>
            <person name="Li X.-J."/>
            <person name="Feng X.-M."/>
        </authorList>
    </citation>
    <scope>NUCLEOTIDE SEQUENCE [LARGE SCALE GENOMIC DNA]</scope>
    <source>
        <strain evidence="3 4">CGMCC 4.7225</strain>
    </source>
</reference>
<dbReference type="GO" id="GO:0030313">
    <property type="term" value="C:cell envelope"/>
    <property type="evidence" value="ECO:0007669"/>
    <property type="project" value="UniProtKB-SubCell"/>
</dbReference>
<accession>A0A6N9YHR4</accession>
<evidence type="ECO:0000256" key="1">
    <source>
        <dbReference type="ARBA" id="ARBA00004196"/>
    </source>
</evidence>
<dbReference type="InterPro" id="IPR006311">
    <property type="entry name" value="TAT_signal"/>
</dbReference>
<dbReference type="Gene3D" id="1.50.10.100">
    <property type="entry name" value="Chondroitin AC/alginate lyase"/>
    <property type="match status" value="1"/>
</dbReference>
<dbReference type="Pfam" id="PF07940">
    <property type="entry name" value="Hepar_II_III_C"/>
    <property type="match status" value="1"/>
</dbReference>
<dbReference type="PROSITE" id="PS51318">
    <property type="entry name" value="TAT"/>
    <property type="match status" value="1"/>
</dbReference>
<proteinExistence type="predicted"/>
<dbReference type="GO" id="GO:0016829">
    <property type="term" value="F:lyase activity"/>
    <property type="evidence" value="ECO:0007669"/>
    <property type="project" value="InterPro"/>
</dbReference>
<dbReference type="Proteomes" id="UP000469185">
    <property type="component" value="Unassembled WGS sequence"/>
</dbReference>
<dbReference type="AlphaFoldDB" id="A0A6N9YHR4"/>
<evidence type="ECO:0000259" key="2">
    <source>
        <dbReference type="Pfam" id="PF07940"/>
    </source>
</evidence>
<sequence>MSWEPVMDEDHRPPLWNRRSFLRTAGLVGVSSALLPPIITRSAFAQAGPLKADLPHDPADAPVKTAATYYTPDKVDAARRNVADYAWAAKLRDEAVATAQPYIDAGDDWLWALPTGQGLPRSYAVNQDLGSPVSGQDIYEYGNYPWRIDEFEQPWKLTDPSSDYVFPTNDFGAFYRSGLNEHGEFDRSLADESLLVNELYPDRGPTWGVDDGFGWIDDNGNKWTFIAYYVHWGLWYNTLDGGGLTSGIRALRDAYLYTGDPVYARSGVILLDRVADLYPSMDTAPYKRADGYFHSDGLSGNGKVVGCIWETGLIRDYIYAYDAFFPAIAESDTLDVIPFLRDKAQAHRLPAKESVDDLRLNVENGILRETCRGVLSAKIFGNFGMHQNTLASAAVVLDDPDASPQWIDFVFANGGRVQDPDYRVTGGAFYQTLIDKVDRDGAGDEGAPSYNRLWIGHVKGVADVLAGYADYPQADLYEHPKYRKMFQMRYRLPMLGTYTPSIGDSGQTGAPGLFGSTNDHVAAFERFGDIEHAQLAHISGEGKIDDLYSDVFALDVAGTQQRIAAVVAEHGPLNRPSENLTGFGFAALRAGDPEHARAAWIYYGRSNGHGHRGTLNLGLYGFGVDLAPDLGYPEYADGGARRHEWTSNTIAHNTVLVDAKQQGHQWVSTPRGFGAAERVQMVDIEAPKVYPQASVYRRVTAQIEVDEGNAYAVDVFRVVGGHEHHFSFHAAEGAATAEGLALVEQKGAAARISYPWRTPSTAGDYGALSQQISIEPTGSHQLSVRVYDDYAAGTAGYHFIQVLIDDTVVAERDVAGNGDWAELTADVTGALAGKTTATVTLRLYEKRGVGNFGVMVLFDDLSISGATIENGDFEDADSTAWQADSNSAHFSIDARVEGSYAGPGIAPPAPEAPYRPDANGFDWLGNVERDDAPPAAFSVDWSVVDTYDVGAPDDLHLRLHALHDADDVALADGIPPRNKPGNPKSLRYLISHRHSSDELASQFVSVLEPYAGAPNIDAVQRVEAVAIDGEVAGHEVVALKVELSGGRVDYVVSCARPEVKLRVDSRFTFRGSFGVCSWRGDAVTYGFTHGADEMAGVNALSGRPAALVGTLADFTAELSDTNHLTVKLENLAELHGNYAKALTGADIYVENDGERNAVYRVESVGPRTGNELVLEIGDATLIRTYLDPDDVDRGYRYDVAKGARVRIPLTREWTA</sequence>
<name>A0A6N9YHR4_9ACTN</name>
<keyword evidence="4" id="KW-1185">Reference proteome</keyword>
<dbReference type="InterPro" id="IPR008929">
    <property type="entry name" value="Chondroitin_lyas"/>
</dbReference>
<gene>
    <name evidence="3" type="ORF">G1H11_04395</name>
</gene>
<organism evidence="3 4">
    <name type="scientific">Phytoactinopolyspora alkaliphila</name>
    <dbReference type="NCBI Taxonomy" id="1783498"/>
    <lineage>
        <taxon>Bacteria</taxon>
        <taxon>Bacillati</taxon>
        <taxon>Actinomycetota</taxon>
        <taxon>Actinomycetes</taxon>
        <taxon>Jiangellales</taxon>
        <taxon>Jiangellaceae</taxon>
        <taxon>Phytoactinopolyspora</taxon>
    </lineage>
</organism>
<evidence type="ECO:0000313" key="3">
    <source>
        <dbReference type="EMBL" id="NED94546.1"/>
    </source>
</evidence>
<protein>
    <recommendedName>
        <fullName evidence="2">Heparinase II/III-like C-terminal domain-containing protein</fullName>
    </recommendedName>
</protein>
<dbReference type="EMBL" id="JAAGOB010000002">
    <property type="protein sequence ID" value="NED94546.1"/>
    <property type="molecule type" value="Genomic_DNA"/>
</dbReference>
<dbReference type="Gene3D" id="2.70.98.70">
    <property type="match status" value="2"/>
</dbReference>
<evidence type="ECO:0000313" key="4">
    <source>
        <dbReference type="Proteomes" id="UP000469185"/>
    </source>
</evidence>